<keyword evidence="1" id="KW-1133">Transmembrane helix</keyword>
<evidence type="ECO:0008006" key="4">
    <source>
        <dbReference type="Google" id="ProtNLM"/>
    </source>
</evidence>
<dbReference type="Gene3D" id="2.60.120.1140">
    <property type="entry name" value="Protein of unknown function DUF192"/>
    <property type="match status" value="1"/>
</dbReference>
<gene>
    <name evidence="2" type="ORF">COO91_10445</name>
</gene>
<keyword evidence="1" id="KW-0812">Transmembrane</keyword>
<keyword evidence="2" id="KW-0614">Plasmid</keyword>
<feature type="transmembrane region" description="Helical" evidence="1">
    <location>
        <begin position="20"/>
        <end position="39"/>
    </location>
</feature>
<dbReference type="OrthoDB" id="5526466at2"/>
<dbReference type="Proteomes" id="UP000232003">
    <property type="component" value="Plasmid pNFSY08"/>
</dbReference>
<evidence type="ECO:0000313" key="2">
    <source>
        <dbReference type="EMBL" id="AUB44222.1"/>
    </source>
</evidence>
<proteinExistence type="predicted"/>
<evidence type="ECO:0000256" key="1">
    <source>
        <dbReference type="SAM" id="Phobius"/>
    </source>
</evidence>
<dbReference type="PANTHER" id="PTHR37953:SF1">
    <property type="entry name" value="UPF0127 PROTEIN MJ1496"/>
    <property type="match status" value="1"/>
</dbReference>
<organism evidence="2 3">
    <name type="scientific">Nostoc flagelliforme CCNUN1</name>
    <dbReference type="NCBI Taxonomy" id="2038116"/>
    <lineage>
        <taxon>Bacteria</taxon>
        <taxon>Bacillati</taxon>
        <taxon>Cyanobacteriota</taxon>
        <taxon>Cyanophyceae</taxon>
        <taxon>Nostocales</taxon>
        <taxon>Nostocaceae</taxon>
        <taxon>Nostoc</taxon>
    </lineage>
</organism>
<keyword evidence="3" id="KW-1185">Reference proteome</keyword>
<name>A0A2K8T968_9NOSO</name>
<geneLocation type="plasmid" evidence="3">
    <name>pnfsy08</name>
</geneLocation>
<sequence>MFCLSFKINPYVIALKTTQVIGPVLGLSLIFGVVGNWYLQNSPQQLPLKYQLTRAKQTIYLELAEKPEELYKGLKFRSDLAKNKGMLFNLGRQYKNVGFWMYQVKIPLDIIYLNDGVVTKVVNNAIPCSKQPCSIYYATSATHVLELRAGQANQLHIQSGVKLKLSKHNSGVRSQGSGAMP</sequence>
<dbReference type="Pfam" id="PF02643">
    <property type="entry name" value="DUF192"/>
    <property type="match status" value="1"/>
</dbReference>
<dbReference type="PANTHER" id="PTHR37953">
    <property type="entry name" value="UPF0127 PROTEIN MJ1496"/>
    <property type="match status" value="1"/>
</dbReference>
<accession>A0A2K8T968</accession>
<protein>
    <recommendedName>
        <fullName evidence="4">DUF192 domain-containing protein</fullName>
    </recommendedName>
</protein>
<reference evidence="2 3" key="1">
    <citation type="submission" date="2017-11" db="EMBL/GenBank/DDBJ databases">
        <title>Complete genome of a free-living desiccation-tolerant cyanobacterium and its photosynthetic adaptation to extreme terrestrial habitat.</title>
        <authorList>
            <person name="Shang J."/>
        </authorList>
    </citation>
    <scope>NUCLEOTIDE SEQUENCE [LARGE SCALE GENOMIC DNA]</scope>
    <source>
        <strain evidence="2 3">CCNUN1</strain>
        <plasmid evidence="3">pnfsy08</plasmid>
    </source>
</reference>
<dbReference type="InterPro" id="IPR038695">
    <property type="entry name" value="Saro_0823-like_sf"/>
</dbReference>
<evidence type="ECO:0000313" key="3">
    <source>
        <dbReference type="Proteomes" id="UP000232003"/>
    </source>
</evidence>
<dbReference type="EMBL" id="CP024793">
    <property type="protein sequence ID" value="AUB44222.1"/>
    <property type="molecule type" value="Genomic_DNA"/>
</dbReference>
<dbReference type="AlphaFoldDB" id="A0A2K8T968"/>
<dbReference type="InterPro" id="IPR003795">
    <property type="entry name" value="DUF192"/>
</dbReference>
<dbReference type="RefSeq" id="WP_100904032.1">
    <property type="nucleotide sequence ID" value="NZ_CAWNNC010000009.1"/>
</dbReference>
<keyword evidence="1" id="KW-0472">Membrane</keyword>
<dbReference type="KEGG" id="nfl:COO91_10445"/>